<feature type="compositionally biased region" description="Polar residues" evidence="2">
    <location>
        <begin position="552"/>
        <end position="563"/>
    </location>
</feature>
<evidence type="ECO:0000256" key="1">
    <source>
        <dbReference type="ARBA" id="ARBA00022468"/>
    </source>
</evidence>
<dbReference type="GO" id="GO:0005938">
    <property type="term" value="C:cell cortex"/>
    <property type="evidence" value="ECO:0007669"/>
    <property type="project" value="TreeGrafter"/>
</dbReference>
<accession>A0A8H7F9N2</accession>
<dbReference type="Gene3D" id="1.10.555.10">
    <property type="entry name" value="Rho GTPase activation protein"/>
    <property type="match status" value="1"/>
</dbReference>
<dbReference type="Pfam" id="PF00620">
    <property type="entry name" value="RhoGAP"/>
    <property type="match status" value="1"/>
</dbReference>
<dbReference type="InterPro" id="IPR051025">
    <property type="entry name" value="RhoGAP"/>
</dbReference>
<keyword evidence="1" id="KW-0343">GTPase activation</keyword>
<protein>
    <recommendedName>
        <fullName evidence="3">Rho-GAP domain-containing protein</fullName>
    </recommendedName>
</protein>
<reference evidence="4 5" key="1">
    <citation type="journal article" name="Sci. Rep.">
        <title>Telomere-to-telomere assembled and centromere annotated genomes of the two main subspecies of the button mushroom Agaricus bisporus reveal especially polymorphic chromosome ends.</title>
        <authorList>
            <person name="Sonnenberg A.S.M."/>
            <person name="Sedaghat-Telgerd N."/>
            <person name="Lavrijssen B."/>
            <person name="Ohm R.A."/>
            <person name="Hendrickx P.M."/>
            <person name="Scholtmeijer K."/>
            <person name="Baars J.J.P."/>
            <person name="van Peer A."/>
        </authorList>
    </citation>
    <scope>NUCLEOTIDE SEQUENCE [LARGE SCALE GENOMIC DNA]</scope>
    <source>
        <strain evidence="4 5">H119_p4</strain>
    </source>
</reference>
<dbReference type="GO" id="GO:0007165">
    <property type="term" value="P:signal transduction"/>
    <property type="evidence" value="ECO:0007669"/>
    <property type="project" value="InterPro"/>
</dbReference>
<evidence type="ECO:0000313" key="5">
    <source>
        <dbReference type="Proteomes" id="UP000629468"/>
    </source>
</evidence>
<dbReference type="AlphaFoldDB" id="A0A8H7F9N2"/>
<dbReference type="GO" id="GO:0060237">
    <property type="term" value="P:regulation of fungal-type cell wall organization"/>
    <property type="evidence" value="ECO:0007669"/>
    <property type="project" value="TreeGrafter"/>
</dbReference>
<organism evidence="4 5">
    <name type="scientific">Agaricus bisporus var. burnettii</name>
    <dbReference type="NCBI Taxonomy" id="192524"/>
    <lineage>
        <taxon>Eukaryota</taxon>
        <taxon>Fungi</taxon>
        <taxon>Dikarya</taxon>
        <taxon>Basidiomycota</taxon>
        <taxon>Agaricomycotina</taxon>
        <taxon>Agaricomycetes</taxon>
        <taxon>Agaricomycetidae</taxon>
        <taxon>Agaricales</taxon>
        <taxon>Agaricineae</taxon>
        <taxon>Agaricaceae</taxon>
        <taxon>Agaricus</taxon>
    </lineage>
</organism>
<dbReference type="SUPFAM" id="SSF48350">
    <property type="entry name" value="GTPase activation domain, GAP"/>
    <property type="match status" value="1"/>
</dbReference>
<dbReference type="PROSITE" id="PS50238">
    <property type="entry name" value="RHOGAP"/>
    <property type="match status" value="1"/>
</dbReference>
<sequence length="680" mass="76752">MAPAPTKQLKEHFRKPMPKKARVVSMPPVLNCTASSSIYSPRTSRFSGTGSPPIIDFTEWADNYRGQRFGLNVIHEFPFESRNAGIHALLSGENAAHSGDWRIDYEVLMDALRLILESQGVVLEDYLDPAKIADLHLRDRECVMRLSQSHGISNIDGVIGKPLAEVFVYASLPLIIAGAEHFLPTIVVKCVDELYRTGLYQPQLFRKTPNFGRVEHLVEVYDHLELPSHIHIARRRSRSISHHSSITAFGAQTSLHLETTENICALLRTFLQYLPEPILSPYLLDAIWNLCDIGKEVSRVSFDAFSPQGPMTMNRAGSSISPEEMRCIHTAQILIHLLPTPNFSLLIYLLSFFSQVVMVSEENGLAIQDVGSMFGSIMFGGHTEGRKDMKVSRGDIMLQWFLQRWKRIYSGLLPYDDDGPSMSKLKVTGNPPSVAQAPDGFANIGQPMSGYFDESTSLREESEVNSAANDDTSLASTMLSQPKVGFTSESTIPTHHQPVVGVSEEPTLKYFEDVWPHLTSELRMKLNERMLDVLLEPLLSSDSHKMTRHRSNSVPSRIESSFNKPLPSPALQRQIDLSNRQVTHLERVVNESQRLLQETWDENDRLRQDKAALEMQVKALEAELKLCDFRYKDHEKKLRRKLEGEVEDVVKERDQVIDVVSKIQRISGAVGDRSGEWSRN</sequence>
<comment type="caution">
    <text evidence="4">The sequence shown here is derived from an EMBL/GenBank/DDBJ whole genome shotgun (WGS) entry which is preliminary data.</text>
</comment>
<name>A0A8H7F9N2_AGABI</name>
<evidence type="ECO:0000259" key="3">
    <source>
        <dbReference type="PROSITE" id="PS50238"/>
    </source>
</evidence>
<evidence type="ECO:0000313" key="4">
    <source>
        <dbReference type="EMBL" id="KAF7783313.1"/>
    </source>
</evidence>
<dbReference type="InterPro" id="IPR008936">
    <property type="entry name" value="Rho_GTPase_activation_prot"/>
</dbReference>
<dbReference type="EMBL" id="JABXXO010000003">
    <property type="protein sequence ID" value="KAF7783313.1"/>
    <property type="molecule type" value="Genomic_DNA"/>
</dbReference>
<feature type="domain" description="Rho-GAP" evidence="3">
    <location>
        <begin position="170"/>
        <end position="409"/>
    </location>
</feature>
<proteinExistence type="predicted"/>
<dbReference type="PANTHER" id="PTHR15228:SF25">
    <property type="entry name" value="F-BAR DOMAIN-CONTAINING PROTEIN"/>
    <property type="match status" value="1"/>
</dbReference>
<dbReference type="SMART" id="SM00324">
    <property type="entry name" value="RhoGAP"/>
    <property type="match status" value="1"/>
</dbReference>
<evidence type="ECO:0000256" key="2">
    <source>
        <dbReference type="SAM" id="MobiDB-lite"/>
    </source>
</evidence>
<dbReference type="InterPro" id="IPR000198">
    <property type="entry name" value="RhoGAP_dom"/>
</dbReference>
<gene>
    <name evidence="4" type="ORF">Agabi119p4_2689</name>
</gene>
<dbReference type="GO" id="GO:0005096">
    <property type="term" value="F:GTPase activator activity"/>
    <property type="evidence" value="ECO:0007669"/>
    <property type="project" value="UniProtKB-KW"/>
</dbReference>
<feature type="region of interest" description="Disordered" evidence="2">
    <location>
        <begin position="545"/>
        <end position="565"/>
    </location>
</feature>
<dbReference type="PANTHER" id="PTHR15228">
    <property type="entry name" value="SPERMATHECAL PHYSIOLOGY VARIANT"/>
    <property type="match status" value="1"/>
</dbReference>
<dbReference type="Proteomes" id="UP000629468">
    <property type="component" value="Unassembled WGS sequence"/>
</dbReference>